<dbReference type="Proteomes" id="UP001255185">
    <property type="component" value="Unassembled WGS sequence"/>
</dbReference>
<dbReference type="PANTHER" id="PTHR32305">
    <property type="match status" value="1"/>
</dbReference>
<comment type="caution">
    <text evidence="1">The sequence shown here is derived from an EMBL/GenBank/DDBJ whole genome shotgun (WGS) entry which is preliminary data.</text>
</comment>
<dbReference type="EMBL" id="JAVDVI010000030">
    <property type="protein sequence ID" value="MDR6969676.1"/>
    <property type="molecule type" value="Genomic_DNA"/>
</dbReference>
<dbReference type="RefSeq" id="WP_310028984.1">
    <property type="nucleotide sequence ID" value="NZ_JAVDVI010000030.1"/>
</dbReference>
<dbReference type="InterPro" id="IPR050708">
    <property type="entry name" value="T6SS_VgrG/RHS"/>
</dbReference>
<dbReference type="Gene3D" id="2.180.10.10">
    <property type="entry name" value="RHS repeat-associated core"/>
    <property type="match status" value="1"/>
</dbReference>
<reference evidence="1 2" key="1">
    <citation type="submission" date="2023-07" db="EMBL/GenBank/DDBJ databases">
        <title>Sorghum-associated microbial communities from plants grown in Nebraska, USA.</title>
        <authorList>
            <person name="Schachtman D."/>
        </authorList>
    </citation>
    <scope>NUCLEOTIDE SEQUENCE [LARGE SCALE GENOMIC DNA]</scope>
    <source>
        <strain evidence="1 2">3773</strain>
    </source>
</reference>
<evidence type="ECO:0000313" key="1">
    <source>
        <dbReference type="EMBL" id="MDR6969676.1"/>
    </source>
</evidence>
<accession>A0ABU1TUX7</accession>
<sequence length="551" mass="62605">MYDDLNRLTEAIYQKPDLGNPEHQVTNAYNEEIRYDRNGNIERLERNGFSDVDGNSPYHIDNLIYTYLPNSNRLDRVVDATNSFNGFRDGQNPQGPDKPDYEYDDNGNMTRDWNKGIWNITYNHLNLPTRIEFDKDGLKTIDYLYNALGVKLGKVVTDKTVVPDIYQQTEYIGGFQYVDDKLQFFPTAEGYVSVTDGKFKYVYNYTDHLGNIRLSYSRPELTSPLVIMEESHYYPFGMKHSNYAGEKYEYVRGHGGDGFVILEAVERNKYQYKYNGKEFQDELSLNWYDYQARNYDPAIGRWMNIDPLAEVSRRWSPYTYCYNNPMIFVDPDGMFATPPTDFYNLNGKHVKHVEDGKTDKKMVLTKSEKESKVQSAIEKGHVVSAFSDSESDKMSKIYSNDAENKSFTEQGFMRGTNGESEIVTGAKAGEIGSKEWAGARAELSENGSTPTSDVHLHPNKFDSSGNIKEFGKAMGSGADVAPANNKGYTEPSVILGYKKETEHLSTSQIGQTPKVEIIPTAAFFDTNKGNNPIITIPFSELKETIKTINAQ</sequence>
<evidence type="ECO:0000313" key="2">
    <source>
        <dbReference type="Proteomes" id="UP001255185"/>
    </source>
</evidence>
<organism evidence="1 2">
    <name type="scientific">Flavobacterium arsenatis</name>
    <dbReference type="NCBI Taxonomy" id="1484332"/>
    <lineage>
        <taxon>Bacteria</taxon>
        <taxon>Pseudomonadati</taxon>
        <taxon>Bacteroidota</taxon>
        <taxon>Flavobacteriia</taxon>
        <taxon>Flavobacteriales</taxon>
        <taxon>Flavobacteriaceae</taxon>
        <taxon>Flavobacterium</taxon>
    </lineage>
</organism>
<keyword evidence="2" id="KW-1185">Reference proteome</keyword>
<dbReference type="PANTHER" id="PTHR32305:SF15">
    <property type="entry name" value="PROTEIN RHSA-RELATED"/>
    <property type="match status" value="1"/>
</dbReference>
<dbReference type="NCBIfam" id="TIGR03696">
    <property type="entry name" value="Rhs_assc_core"/>
    <property type="match status" value="1"/>
</dbReference>
<proteinExistence type="predicted"/>
<gene>
    <name evidence="1" type="ORF">J2X31_003710</name>
</gene>
<name>A0ABU1TUX7_9FLAO</name>
<dbReference type="InterPro" id="IPR022385">
    <property type="entry name" value="Rhs_assc_core"/>
</dbReference>
<protein>
    <submittedName>
        <fullName evidence="1">RHS repeat-associated protein</fullName>
    </submittedName>
</protein>